<dbReference type="InterPro" id="IPR039369">
    <property type="entry name" value="LacA-like"/>
</dbReference>
<feature type="compositionally biased region" description="Basic and acidic residues" evidence="6">
    <location>
        <begin position="8"/>
        <end position="20"/>
    </location>
</feature>
<dbReference type="Pfam" id="PF00132">
    <property type="entry name" value="Hexapep"/>
    <property type="match status" value="1"/>
</dbReference>
<feature type="region of interest" description="Disordered" evidence="6">
    <location>
        <begin position="1"/>
        <end position="22"/>
    </location>
</feature>
<name>A0ABQ2KYA7_9NOCA</name>
<feature type="domain" description="Maltose/galactoside acetyltransferase" evidence="7">
    <location>
        <begin position="37"/>
        <end position="91"/>
    </location>
</feature>
<organism evidence="8 9">
    <name type="scientific">Nocardia rhizosphaerihabitans</name>
    <dbReference type="NCBI Taxonomy" id="1691570"/>
    <lineage>
        <taxon>Bacteria</taxon>
        <taxon>Bacillati</taxon>
        <taxon>Actinomycetota</taxon>
        <taxon>Actinomycetes</taxon>
        <taxon>Mycobacteriales</taxon>
        <taxon>Nocardiaceae</taxon>
        <taxon>Nocardia</taxon>
    </lineage>
</organism>
<dbReference type="Pfam" id="PF12464">
    <property type="entry name" value="Mac"/>
    <property type="match status" value="1"/>
</dbReference>
<dbReference type="EMBL" id="BMNE01000010">
    <property type="protein sequence ID" value="GGN96921.1"/>
    <property type="molecule type" value="Genomic_DNA"/>
</dbReference>
<comment type="caution">
    <text evidence="8">The sequence shown here is derived from an EMBL/GenBank/DDBJ whole genome shotgun (WGS) entry which is preliminary data.</text>
</comment>
<dbReference type="InterPro" id="IPR001451">
    <property type="entry name" value="Hexapep"/>
</dbReference>
<dbReference type="CDD" id="cd03357">
    <property type="entry name" value="LbH_MAT_GAT"/>
    <property type="match status" value="1"/>
</dbReference>
<dbReference type="Proteomes" id="UP000658127">
    <property type="component" value="Unassembled WGS sequence"/>
</dbReference>
<dbReference type="SMART" id="SM01266">
    <property type="entry name" value="Mac"/>
    <property type="match status" value="1"/>
</dbReference>
<dbReference type="PANTHER" id="PTHR43017">
    <property type="entry name" value="GALACTOSIDE O-ACETYLTRANSFERASE"/>
    <property type="match status" value="1"/>
</dbReference>
<dbReference type="SUPFAM" id="SSF51161">
    <property type="entry name" value="Trimeric LpxA-like enzymes"/>
    <property type="match status" value="1"/>
</dbReference>
<evidence type="ECO:0000259" key="7">
    <source>
        <dbReference type="SMART" id="SM01266"/>
    </source>
</evidence>
<keyword evidence="2 5" id="KW-0808">Transferase</keyword>
<dbReference type="InterPro" id="IPR011004">
    <property type="entry name" value="Trimer_LpxA-like_sf"/>
</dbReference>
<dbReference type="PANTHER" id="PTHR43017:SF1">
    <property type="entry name" value="ACETYLTRANSFERASE YJL218W-RELATED"/>
    <property type="match status" value="1"/>
</dbReference>
<protein>
    <recommendedName>
        <fullName evidence="5">Acetyltransferase</fullName>
        <ecNumber evidence="5">2.3.1.-</ecNumber>
    </recommendedName>
</protein>
<reference evidence="9" key="1">
    <citation type="journal article" date="2019" name="Int. J. Syst. Evol. Microbiol.">
        <title>The Global Catalogue of Microorganisms (GCM) 10K type strain sequencing project: providing services to taxonomists for standard genome sequencing and annotation.</title>
        <authorList>
            <consortium name="The Broad Institute Genomics Platform"/>
            <consortium name="The Broad Institute Genome Sequencing Center for Infectious Disease"/>
            <person name="Wu L."/>
            <person name="Ma J."/>
        </authorList>
    </citation>
    <scope>NUCLEOTIDE SEQUENCE [LARGE SCALE GENOMIC DNA]</scope>
    <source>
        <strain evidence="9">CGMCC 4.7329</strain>
    </source>
</reference>
<dbReference type="Gene3D" id="2.160.10.10">
    <property type="entry name" value="Hexapeptide repeat proteins"/>
    <property type="match status" value="1"/>
</dbReference>
<evidence type="ECO:0000256" key="3">
    <source>
        <dbReference type="ARBA" id="ARBA00022737"/>
    </source>
</evidence>
<evidence type="ECO:0000256" key="1">
    <source>
        <dbReference type="ARBA" id="ARBA00007274"/>
    </source>
</evidence>
<dbReference type="InterPro" id="IPR024688">
    <property type="entry name" value="Mac_dom"/>
</dbReference>
<keyword evidence="4 5" id="KW-0012">Acyltransferase</keyword>
<sequence>MRHRHHADPRYPPERREATARHAPNLAHTLGAMGEQKQRMLSGQLYKDSDPELVTERQRAQRLCDEFNRTGPDETGRRSELLGELLGKVGEGSWVMPRFQCDYGYLIEIGANSFLNYDAILLDCAPIVIGDDCSIGPRCQLLTALHPMDDHEKRRQRWESAAPIRIGNNAWFGGGVIVCPGVSIGDDVVVGAGSVVTRDLPDRVFAAGNPARVIRQLSA</sequence>
<evidence type="ECO:0000313" key="9">
    <source>
        <dbReference type="Proteomes" id="UP000658127"/>
    </source>
</evidence>
<dbReference type="EC" id="2.3.1.-" evidence="5"/>
<keyword evidence="9" id="KW-1185">Reference proteome</keyword>
<gene>
    <name evidence="8" type="ORF">GCM10011610_62360</name>
</gene>
<comment type="similarity">
    <text evidence="1 5">Belongs to the transferase hexapeptide repeat family.</text>
</comment>
<evidence type="ECO:0000256" key="5">
    <source>
        <dbReference type="RuleBase" id="RU367021"/>
    </source>
</evidence>
<evidence type="ECO:0000256" key="6">
    <source>
        <dbReference type="SAM" id="MobiDB-lite"/>
    </source>
</evidence>
<proteinExistence type="inferred from homology"/>
<accession>A0ABQ2KYA7</accession>
<evidence type="ECO:0000256" key="2">
    <source>
        <dbReference type="ARBA" id="ARBA00022679"/>
    </source>
</evidence>
<evidence type="ECO:0000313" key="8">
    <source>
        <dbReference type="EMBL" id="GGN96921.1"/>
    </source>
</evidence>
<keyword evidence="3" id="KW-0677">Repeat</keyword>
<evidence type="ECO:0000256" key="4">
    <source>
        <dbReference type="ARBA" id="ARBA00023315"/>
    </source>
</evidence>